<dbReference type="GO" id="GO:0005126">
    <property type="term" value="F:cytokine receptor binding"/>
    <property type="evidence" value="ECO:0007669"/>
    <property type="project" value="InterPro"/>
</dbReference>
<evidence type="ECO:0000256" key="3">
    <source>
        <dbReference type="ARBA" id="ARBA00022514"/>
    </source>
</evidence>
<dbReference type="GO" id="GO:0050778">
    <property type="term" value="P:positive regulation of immune response"/>
    <property type="evidence" value="ECO:0007669"/>
    <property type="project" value="TreeGrafter"/>
</dbReference>
<dbReference type="PANTHER" id="PTHR14356">
    <property type="entry name" value="INTERLEUKIN-15-RELATED"/>
    <property type="match status" value="1"/>
</dbReference>
<sequence>MCKVLIFACISVAMLMTTAYGATLPPKEQDILPALISDLELLEKSKNKIHLELYTPSETQECIHQTLQCYQKEIITLRKEIEDEPEIENKVRTALQHIENNLDTLMEQTPIGGECKICEATTKKNFPDFHQKLTDFLRSMHK</sequence>
<dbReference type="GO" id="GO:0042119">
    <property type="term" value="P:neutrophil activation"/>
    <property type="evidence" value="ECO:0007669"/>
    <property type="project" value="TreeGrafter"/>
</dbReference>
<evidence type="ECO:0000256" key="6">
    <source>
        <dbReference type="ARBA" id="ARBA00023157"/>
    </source>
</evidence>
<dbReference type="InterPro" id="IPR009079">
    <property type="entry name" value="4_helix_cytokine-like_core"/>
</dbReference>
<keyword evidence="3 7" id="KW-0202">Cytokine</keyword>
<comment type="subcellular location">
    <subcellularLocation>
        <location evidence="1">Secreted</location>
    </subcellularLocation>
</comment>
<dbReference type="GO" id="GO:0005125">
    <property type="term" value="F:cytokine activity"/>
    <property type="evidence" value="ECO:0007669"/>
    <property type="project" value="UniProtKB-KW"/>
</dbReference>
<organism evidence="9">
    <name type="scientific">Coturnix japonica</name>
    <name type="common">Japanese quail</name>
    <name type="synonym">Coturnix coturnix japonica</name>
    <dbReference type="NCBI Taxonomy" id="93934"/>
    <lineage>
        <taxon>Eukaryota</taxon>
        <taxon>Metazoa</taxon>
        <taxon>Chordata</taxon>
        <taxon>Craniata</taxon>
        <taxon>Vertebrata</taxon>
        <taxon>Euteleostomi</taxon>
        <taxon>Archelosauria</taxon>
        <taxon>Archosauria</taxon>
        <taxon>Dinosauria</taxon>
        <taxon>Saurischia</taxon>
        <taxon>Theropoda</taxon>
        <taxon>Coelurosauria</taxon>
        <taxon>Aves</taxon>
        <taxon>Neognathae</taxon>
        <taxon>Galloanserae</taxon>
        <taxon>Galliformes</taxon>
        <taxon>Phasianidae</taxon>
        <taxon>Perdicinae</taxon>
        <taxon>Coturnix</taxon>
    </lineage>
</organism>
<accession>Q5IK29</accession>
<dbReference type="GO" id="GO:0006955">
    <property type="term" value="P:immune response"/>
    <property type="evidence" value="ECO:0007669"/>
    <property type="project" value="InterPro"/>
</dbReference>
<comment type="similarity">
    <text evidence="2 7">Belongs to the IL-15/IL-21 family.</text>
</comment>
<dbReference type="AlphaFoldDB" id="Q5IK29"/>
<dbReference type="Gene3D" id="1.20.1250.70">
    <property type="entry name" value="Interleukin-15/Interleukin-21"/>
    <property type="match status" value="1"/>
</dbReference>
<evidence type="ECO:0000256" key="2">
    <source>
        <dbReference type="ARBA" id="ARBA00006050"/>
    </source>
</evidence>
<dbReference type="InterPro" id="IPR003443">
    <property type="entry name" value="IL-15/IL-21_fam"/>
</dbReference>
<keyword evidence="5 8" id="KW-0732">Signal</keyword>
<reference evidence="9" key="1">
    <citation type="journal article" date="2005" name="Eur. J. Immunogenet.">
        <title>Duck (Anas platyrhynchos), Japanese quail (Coturnix coturnix japonica) and other avian interleukin-2 reveals significant conservation of gene organization, promoter elements and functional residues.</title>
        <authorList>
            <person name="Sreekumar E."/>
            <person name="Premraj A."/>
            <person name="Rasool T.J."/>
        </authorList>
    </citation>
    <scope>NUCLEOTIDE SEQUENCE</scope>
    <source>
        <tissue evidence="9">Peripheral blood</tissue>
    </source>
</reference>
<evidence type="ECO:0000256" key="4">
    <source>
        <dbReference type="ARBA" id="ARBA00022525"/>
    </source>
</evidence>
<protein>
    <recommendedName>
        <fullName evidence="7">Interleukin</fullName>
    </recommendedName>
</protein>
<evidence type="ECO:0000256" key="8">
    <source>
        <dbReference type="SAM" id="SignalP"/>
    </source>
</evidence>
<dbReference type="Pfam" id="PF02372">
    <property type="entry name" value="IL15"/>
    <property type="match status" value="1"/>
</dbReference>
<dbReference type="SUPFAM" id="SSF47266">
    <property type="entry name" value="4-helical cytokines"/>
    <property type="match status" value="1"/>
</dbReference>
<name>Q5IK29_COTJA</name>
<keyword evidence="6" id="KW-1015">Disulfide bond</keyword>
<dbReference type="EMBL" id="AY707748">
    <property type="protein sequence ID" value="AAW47261.1"/>
    <property type="molecule type" value="Genomic_DNA"/>
</dbReference>
<evidence type="ECO:0000256" key="5">
    <source>
        <dbReference type="ARBA" id="ARBA00022729"/>
    </source>
</evidence>
<feature type="signal peptide" evidence="8">
    <location>
        <begin position="1"/>
        <end position="21"/>
    </location>
</feature>
<evidence type="ECO:0000313" key="9">
    <source>
        <dbReference type="EMBL" id="AAW47261.1"/>
    </source>
</evidence>
<dbReference type="GO" id="GO:0001819">
    <property type="term" value="P:positive regulation of cytokine production"/>
    <property type="evidence" value="ECO:0007669"/>
    <property type="project" value="TreeGrafter"/>
</dbReference>
<gene>
    <name evidence="9" type="primary">IL-2</name>
</gene>
<dbReference type="GO" id="GO:0005615">
    <property type="term" value="C:extracellular space"/>
    <property type="evidence" value="ECO:0007669"/>
    <property type="project" value="UniProtKB-KW"/>
</dbReference>
<keyword evidence="4" id="KW-0964">Secreted</keyword>
<feature type="chain" id="PRO_5004257603" description="Interleukin" evidence="8">
    <location>
        <begin position="22"/>
        <end position="142"/>
    </location>
</feature>
<evidence type="ECO:0000256" key="7">
    <source>
        <dbReference type="RuleBase" id="RU003453"/>
    </source>
</evidence>
<proteinExistence type="inferred from homology"/>
<dbReference type="PANTHER" id="PTHR14356:SF3">
    <property type="entry name" value="INTERLEUKIN-15"/>
    <property type="match status" value="1"/>
</dbReference>
<evidence type="ECO:0000256" key="1">
    <source>
        <dbReference type="ARBA" id="ARBA00004613"/>
    </source>
</evidence>
<dbReference type="GO" id="GO:0042102">
    <property type="term" value="P:positive regulation of T cell proliferation"/>
    <property type="evidence" value="ECO:0007669"/>
    <property type="project" value="TreeGrafter"/>
</dbReference>